<dbReference type="InterPro" id="IPR047198">
    <property type="entry name" value="DDP-like_NUDIX"/>
</dbReference>
<dbReference type="GO" id="GO:0046872">
    <property type="term" value="F:metal ion binding"/>
    <property type="evidence" value="ECO:0007669"/>
    <property type="project" value="UniProtKB-KW"/>
</dbReference>
<name>A0A841GXD9_9BACT</name>
<dbReference type="Pfam" id="PF00293">
    <property type="entry name" value="NUDIX"/>
    <property type="match status" value="1"/>
</dbReference>
<dbReference type="PROSITE" id="PS51462">
    <property type="entry name" value="NUDIX"/>
    <property type="match status" value="1"/>
</dbReference>
<dbReference type="AlphaFoldDB" id="A0A841GXD9"/>
<dbReference type="RefSeq" id="WP_170039819.1">
    <property type="nucleotide sequence ID" value="NZ_JABDTL010000002.1"/>
</dbReference>
<gene>
    <name evidence="8" type="ORF">HNQ61_001693</name>
</gene>
<dbReference type="GO" id="GO:0016462">
    <property type="term" value="F:pyrophosphatase activity"/>
    <property type="evidence" value="ECO:0007669"/>
    <property type="project" value="InterPro"/>
</dbReference>
<keyword evidence="2" id="KW-0479">Metal-binding</keyword>
<keyword evidence="6" id="KW-1133">Transmembrane helix</keyword>
<evidence type="ECO:0000256" key="5">
    <source>
        <dbReference type="SAM" id="MobiDB-lite"/>
    </source>
</evidence>
<dbReference type="InterPro" id="IPR000086">
    <property type="entry name" value="NUDIX_hydrolase_dom"/>
</dbReference>
<dbReference type="SUPFAM" id="SSF55811">
    <property type="entry name" value="Nudix"/>
    <property type="match status" value="1"/>
</dbReference>
<protein>
    <submittedName>
        <fullName evidence="8">8-oxo-dGTP pyrophosphatase MutT (NUDIX family)</fullName>
    </submittedName>
</protein>
<keyword evidence="6" id="KW-0812">Transmembrane</keyword>
<dbReference type="SUPFAM" id="SSF50956">
    <property type="entry name" value="Thermostable phytase (3-phytase)"/>
    <property type="match status" value="1"/>
</dbReference>
<feature type="compositionally biased region" description="Basic and acidic residues" evidence="5">
    <location>
        <begin position="205"/>
        <end position="224"/>
    </location>
</feature>
<dbReference type="InterPro" id="IPR015797">
    <property type="entry name" value="NUDIX_hydrolase-like_dom_sf"/>
</dbReference>
<dbReference type="PANTHER" id="PTHR12629:SF0">
    <property type="entry name" value="DIPHOSPHOINOSITOL-POLYPHOSPHATE DIPHOSPHATASE"/>
    <property type="match status" value="1"/>
</dbReference>
<dbReference type="Proteomes" id="UP000582837">
    <property type="component" value="Unassembled WGS sequence"/>
</dbReference>
<comment type="cofactor">
    <cofactor evidence="1">
        <name>Mg(2+)</name>
        <dbReference type="ChEBI" id="CHEBI:18420"/>
    </cofactor>
</comment>
<feature type="transmembrane region" description="Helical" evidence="6">
    <location>
        <begin position="168"/>
        <end position="190"/>
    </location>
</feature>
<reference evidence="8 9" key="1">
    <citation type="submission" date="2020-08" db="EMBL/GenBank/DDBJ databases">
        <title>Genomic Encyclopedia of Type Strains, Phase IV (KMG-IV): sequencing the most valuable type-strain genomes for metagenomic binning, comparative biology and taxonomic classification.</title>
        <authorList>
            <person name="Goeker M."/>
        </authorList>
    </citation>
    <scope>NUCLEOTIDE SEQUENCE [LARGE SCALE GENOMIC DNA]</scope>
    <source>
        <strain evidence="8 9">DSM 29007</strain>
    </source>
</reference>
<evidence type="ECO:0000256" key="1">
    <source>
        <dbReference type="ARBA" id="ARBA00001946"/>
    </source>
</evidence>
<sequence>MNVESSLTGTPVQCAAIPYRLSDGVAEVLLVTRRSGEGWIVPKGKIEPGLGPRESARREAFEEAGVEGDIGTQPFDHYRHGREDGPLVVAFLLRVTREMSSWPEAKERQRAWVPLDDVQTRLTDPGLSRVLRAVAAHLDPAQLAAAPADARNSSSASRTAGASRGISLFRSGLVLVAVLGLIALAARVMFPHGEANGGGNGATASDDKDGRKKGGKKKDKDKGGEAGPVAAAGLAAAGVAGADPGLCRADGSGMQMPADVHESSGVAAGRRTAGVLWTHNDSGEPVLFAISPRGQETGQVRIAGARVQDWEDIAAGPCPGGNCLYIGDIGDNAGARPGITVYRVAEPAPTDRESRPADAFPATYPDGPHDTEALFVLPEGGMFVVSKGETGPIALYRFPSTARPGSSSRLERVVELAGAGVKRKERITGASASPDGRWVALRTLSSVSFYRAADLIAGRPGNPLVYDLTPLDEAQGEGIGWSTNGAIYLTSEGGRKSAPSTLARLTCTLPS</sequence>
<keyword evidence="4" id="KW-0460">Magnesium</keyword>
<dbReference type="PANTHER" id="PTHR12629">
    <property type="entry name" value="DIPHOSPHOINOSITOL POLYPHOSPHATE PHOSPHOHYDROLASE"/>
    <property type="match status" value="1"/>
</dbReference>
<keyword evidence="3" id="KW-0378">Hydrolase</keyword>
<evidence type="ECO:0000256" key="2">
    <source>
        <dbReference type="ARBA" id="ARBA00022723"/>
    </source>
</evidence>
<organism evidence="8 9">
    <name type="scientific">Longimicrobium terrae</name>
    <dbReference type="NCBI Taxonomy" id="1639882"/>
    <lineage>
        <taxon>Bacteria</taxon>
        <taxon>Pseudomonadati</taxon>
        <taxon>Gemmatimonadota</taxon>
        <taxon>Longimicrobiia</taxon>
        <taxon>Longimicrobiales</taxon>
        <taxon>Longimicrobiaceae</taxon>
        <taxon>Longimicrobium</taxon>
    </lineage>
</organism>
<feature type="region of interest" description="Disordered" evidence="5">
    <location>
        <begin position="194"/>
        <end position="227"/>
    </location>
</feature>
<comment type="caution">
    <text evidence="8">The sequence shown here is derived from an EMBL/GenBank/DDBJ whole genome shotgun (WGS) entry which is preliminary data.</text>
</comment>
<evidence type="ECO:0000256" key="4">
    <source>
        <dbReference type="ARBA" id="ARBA00022842"/>
    </source>
</evidence>
<evidence type="ECO:0000256" key="6">
    <source>
        <dbReference type="SAM" id="Phobius"/>
    </source>
</evidence>
<keyword evidence="9" id="KW-1185">Reference proteome</keyword>
<evidence type="ECO:0000256" key="3">
    <source>
        <dbReference type="ARBA" id="ARBA00022801"/>
    </source>
</evidence>
<dbReference type="GO" id="GO:0005737">
    <property type="term" value="C:cytoplasm"/>
    <property type="evidence" value="ECO:0007669"/>
    <property type="project" value="TreeGrafter"/>
</dbReference>
<evidence type="ECO:0000313" key="8">
    <source>
        <dbReference type="EMBL" id="MBB6070076.1"/>
    </source>
</evidence>
<evidence type="ECO:0000313" key="9">
    <source>
        <dbReference type="Proteomes" id="UP000582837"/>
    </source>
</evidence>
<dbReference type="Gene3D" id="3.90.79.10">
    <property type="entry name" value="Nucleoside Triphosphate Pyrophosphohydrolase"/>
    <property type="match status" value="1"/>
</dbReference>
<dbReference type="CDD" id="cd04666">
    <property type="entry name" value="NUDIX_DIPP2_like_Nudt4"/>
    <property type="match status" value="1"/>
</dbReference>
<dbReference type="EMBL" id="JACHIA010000003">
    <property type="protein sequence ID" value="MBB6070076.1"/>
    <property type="molecule type" value="Genomic_DNA"/>
</dbReference>
<accession>A0A841GXD9</accession>
<evidence type="ECO:0000259" key="7">
    <source>
        <dbReference type="PROSITE" id="PS51462"/>
    </source>
</evidence>
<keyword evidence="6" id="KW-0472">Membrane</keyword>
<feature type="domain" description="Nudix hydrolase" evidence="7">
    <location>
        <begin position="9"/>
        <end position="136"/>
    </location>
</feature>
<proteinExistence type="predicted"/>